<feature type="coiled-coil region" evidence="1">
    <location>
        <begin position="211"/>
        <end position="262"/>
    </location>
</feature>
<gene>
    <name evidence="3" type="ordered locus">HMPREF0389_01035</name>
</gene>
<sequence length="298" mass="34994">MIFGMTYYQICWYFLWYSFLGWIVEVVFHAVTQGKVINRGFLNGPVCPIYGFGVVSVFCLNGYFSQLGSEINDLYLFFAGMILSTSLELIGGWLMDRCFHARWWDYSDRPFNFRGYICLEFSIIWGFCILLVVRIMHIYVKNYSVVRSESKLGWYLLLVLYAMYFADMVVTVMMVRGMNRDLQQLDDIQKDMRFVSDRLSQRIGERTINAVKKVEEAKIQAELGKAELREKLSENSSLEESLEKLQSKRLALQERFDELSEKMESHTIIGQGRLLNAFPSLKHRDYPEVLKLLKEKRK</sequence>
<feature type="transmembrane region" description="Helical" evidence="2">
    <location>
        <begin position="152"/>
        <end position="175"/>
    </location>
</feature>
<dbReference type="EMBL" id="CP002390">
    <property type="protein sequence ID" value="EFE29113.1"/>
    <property type="molecule type" value="Genomic_DNA"/>
</dbReference>
<organism evidence="3 4">
    <name type="scientific">Filifactor alocis (strain ATCC 35896 / CCUG 47790 / D40 B5)</name>
    <name type="common">Fusobacterium alocis</name>
    <dbReference type="NCBI Taxonomy" id="546269"/>
    <lineage>
        <taxon>Bacteria</taxon>
        <taxon>Bacillati</taxon>
        <taxon>Bacillota</taxon>
        <taxon>Clostridia</taxon>
        <taxon>Peptostreptococcales</taxon>
        <taxon>Filifactoraceae</taxon>
        <taxon>Filifactor</taxon>
    </lineage>
</organism>
<dbReference type="RefSeq" id="WP_014263021.1">
    <property type="nucleotide sequence ID" value="NC_016630.1"/>
</dbReference>
<evidence type="ECO:0000313" key="4">
    <source>
        <dbReference type="Proteomes" id="UP000007468"/>
    </source>
</evidence>
<feature type="transmembrane region" description="Helical" evidence="2">
    <location>
        <begin position="75"/>
        <end position="95"/>
    </location>
</feature>
<dbReference type="OrthoDB" id="9789229at2"/>
<keyword evidence="2" id="KW-0812">Transmembrane</keyword>
<keyword evidence="2" id="KW-0472">Membrane</keyword>
<proteinExistence type="predicted"/>
<dbReference type="InterPro" id="IPR010540">
    <property type="entry name" value="CmpB_TMEM229"/>
</dbReference>
<dbReference type="KEGG" id="faa:HMPREF0389_01035"/>
<keyword evidence="4" id="KW-1185">Reference proteome</keyword>
<dbReference type="Proteomes" id="UP000007468">
    <property type="component" value="Chromosome"/>
</dbReference>
<accession>D6GQR0</accession>
<protein>
    <recommendedName>
        <fullName evidence="5">ABC transporter permease</fullName>
    </recommendedName>
</protein>
<evidence type="ECO:0000256" key="1">
    <source>
        <dbReference type="SAM" id="Coils"/>
    </source>
</evidence>
<evidence type="ECO:0008006" key="5">
    <source>
        <dbReference type="Google" id="ProtNLM"/>
    </source>
</evidence>
<dbReference type="AlphaFoldDB" id="D6GQR0"/>
<feature type="transmembrane region" description="Helical" evidence="2">
    <location>
        <begin position="116"/>
        <end position="140"/>
    </location>
</feature>
<evidence type="ECO:0000256" key="2">
    <source>
        <dbReference type="SAM" id="Phobius"/>
    </source>
</evidence>
<name>D6GQR0_FILAD</name>
<keyword evidence="2" id="KW-1133">Transmembrane helix</keyword>
<evidence type="ECO:0000313" key="3">
    <source>
        <dbReference type="EMBL" id="EFE29113.1"/>
    </source>
</evidence>
<dbReference type="STRING" id="546269.HMPREF0389_01035"/>
<reference evidence="4" key="1">
    <citation type="submission" date="2010-12" db="EMBL/GenBank/DDBJ databases">
        <title>The genome sequence of Filifactor alocis strain ATCC 35896.</title>
        <authorList>
            <consortium name="The Broad Institute Genome Sequencing Platform"/>
            <person name="Ward D."/>
            <person name="Earl A."/>
            <person name="Feldgarden M."/>
            <person name="Young S.K."/>
            <person name="Gargeya S."/>
            <person name="Zeng Q."/>
            <person name="Alvarado L."/>
            <person name="Berlin A."/>
            <person name="Bochicchio J."/>
            <person name="Chapman S.B."/>
            <person name="Chen Z."/>
            <person name="Freedman E."/>
            <person name="Gellesch M."/>
            <person name="Goldberg J."/>
            <person name="Griggs A."/>
            <person name="Gujja S."/>
            <person name="Heilman E."/>
            <person name="Heiman D."/>
            <person name="Howarth C."/>
            <person name="Mehta T."/>
            <person name="Neiman D."/>
            <person name="Pearson M."/>
            <person name="Roberts A."/>
            <person name="Saif S."/>
            <person name="Shea T."/>
            <person name="Shenoy N."/>
            <person name="Sisk P."/>
            <person name="Stolte C."/>
            <person name="Sykes S."/>
            <person name="White J."/>
            <person name="Yandava C."/>
            <person name="Izard J."/>
            <person name="Blanton J.M."/>
            <person name="Baranova O.V."/>
            <person name="Tanner A.C."/>
            <person name="Dewhirst F.E."/>
            <person name="Haas B."/>
            <person name="Nusbaum C."/>
            <person name="Birren B."/>
        </authorList>
    </citation>
    <scope>NUCLEOTIDE SEQUENCE [LARGE SCALE GENOMIC DNA]</scope>
    <source>
        <strain evidence="4">ATCC 35896 / D40 B5</strain>
    </source>
</reference>
<keyword evidence="1" id="KW-0175">Coiled coil</keyword>
<feature type="transmembrane region" description="Helical" evidence="2">
    <location>
        <begin position="6"/>
        <end position="28"/>
    </location>
</feature>
<dbReference type="eggNOG" id="COG4905">
    <property type="taxonomic scope" value="Bacteria"/>
</dbReference>
<dbReference type="Pfam" id="PF06541">
    <property type="entry name" value="ABC_trans_CmpB"/>
    <property type="match status" value="1"/>
</dbReference>
<feature type="transmembrane region" description="Helical" evidence="2">
    <location>
        <begin position="40"/>
        <end position="63"/>
    </location>
</feature>